<evidence type="ECO:0000313" key="1">
    <source>
        <dbReference type="EMBL" id="CAH2285462.1"/>
    </source>
</evidence>
<accession>A0AAD1S1P1</accession>
<proteinExistence type="predicted"/>
<dbReference type="AlphaFoldDB" id="A0AAD1S1P1"/>
<name>A0AAD1S1P1_PELCU</name>
<reference evidence="1" key="1">
    <citation type="submission" date="2022-03" db="EMBL/GenBank/DDBJ databases">
        <authorList>
            <person name="Alioto T."/>
            <person name="Alioto T."/>
            <person name="Gomez Garrido J."/>
        </authorList>
    </citation>
    <scope>NUCLEOTIDE SEQUENCE</scope>
</reference>
<organism evidence="1 2">
    <name type="scientific">Pelobates cultripes</name>
    <name type="common">Western spadefoot toad</name>
    <dbReference type="NCBI Taxonomy" id="61616"/>
    <lineage>
        <taxon>Eukaryota</taxon>
        <taxon>Metazoa</taxon>
        <taxon>Chordata</taxon>
        <taxon>Craniata</taxon>
        <taxon>Vertebrata</taxon>
        <taxon>Euteleostomi</taxon>
        <taxon>Amphibia</taxon>
        <taxon>Batrachia</taxon>
        <taxon>Anura</taxon>
        <taxon>Pelobatoidea</taxon>
        <taxon>Pelobatidae</taxon>
        <taxon>Pelobates</taxon>
    </lineage>
</organism>
<dbReference type="Proteomes" id="UP001295444">
    <property type="component" value="Chromosome 04"/>
</dbReference>
<evidence type="ECO:0000313" key="2">
    <source>
        <dbReference type="Proteomes" id="UP001295444"/>
    </source>
</evidence>
<keyword evidence="2" id="KW-1185">Reference proteome</keyword>
<gene>
    <name evidence="1" type="ORF">PECUL_23A021304</name>
</gene>
<dbReference type="EMBL" id="OW240915">
    <property type="protein sequence ID" value="CAH2285462.1"/>
    <property type="molecule type" value="Genomic_DNA"/>
</dbReference>
<sequence>MLLRLLPDDFPKPIKKLIYLILGTVSILIARKWKTADLPSTREIETEVTLAMEYELIMWKQAKIGKLSPYTAMMWRNYTQQLTQNQHRSS</sequence>
<protein>
    <submittedName>
        <fullName evidence="1">Uncharacterized protein</fullName>
    </submittedName>
</protein>